<protein>
    <submittedName>
        <fullName evidence="1">Uncharacterized protein</fullName>
    </submittedName>
</protein>
<dbReference type="AlphaFoldDB" id="A0AAP2G452"/>
<dbReference type="Proteomes" id="UP001319104">
    <property type="component" value="Unassembled WGS sequence"/>
</dbReference>
<keyword evidence="2" id="KW-1185">Reference proteome</keyword>
<proteinExistence type="predicted"/>
<gene>
    <name evidence="1" type="ORF">KI659_03720</name>
</gene>
<accession>A0AAP2G452</accession>
<reference evidence="1 2" key="1">
    <citation type="submission" date="2021-05" db="EMBL/GenBank/DDBJ databases">
        <authorList>
            <person name="Zhang Z.D."/>
            <person name="Osman G."/>
        </authorList>
    </citation>
    <scope>NUCLEOTIDE SEQUENCE [LARGE SCALE GENOMIC DNA]</scope>
    <source>
        <strain evidence="1 2">KCTC 32217</strain>
    </source>
</reference>
<name>A0AAP2G452_9BACT</name>
<evidence type="ECO:0000313" key="2">
    <source>
        <dbReference type="Proteomes" id="UP001319104"/>
    </source>
</evidence>
<sequence length="117" mass="13179">MRKHKQSISRGLLAIAFYLTVGLPFCFAEAPSVKSDSNFQLEEQLDALGNWQFLASSASSEPLPSQGEVNLEPGFFASSKALQSFHSQSAITLQTIQNNIWIVFNIKELIFPFDYFW</sequence>
<dbReference type="RefSeq" id="WP_213943982.1">
    <property type="nucleotide sequence ID" value="NZ_JAHBGI010000003.1"/>
</dbReference>
<dbReference type="EMBL" id="JAHCMY010000001">
    <property type="protein sequence ID" value="MBS9523118.1"/>
    <property type="molecule type" value="Genomic_DNA"/>
</dbReference>
<evidence type="ECO:0000313" key="1">
    <source>
        <dbReference type="EMBL" id="MBS9523118.1"/>
    </source>
</evidence>
<organism evidence="1 2">
    <name type="scientific">Litoribacter ruber</name>
    <dbReference type="NCBI Taxonomy" id="702568"/>
    <lineage>
        <taxon>Bacteria</taxon>
        <taxon>Pseudomonadati</taxon>
        <taxon>Bacteroidota</taxon>
        <taxon>Cytophagia</taxon>
        <taxon>Cytophagales</taxon>
        <taxon>Cyclobacteriaceae</taxon>
        <taxon>Litoribacter</taxon>
    </lineage>
</organism>
<comment type="caution">
    <text evidence="1">The sequence shown here is derived from an EMBL/GenBank/DDBJ whole genome shotgun (WGS) entry which is preliminary data.</text>
</comment>